<dbReference type="Proteomes" id="UP000422221">
    <property type="component" value="Unassembled WGS sequence"/>
</dbReference>
<name>A0A7J4XGY8_9BACE</name>
<reference evidence="1 2" key="1">
    <citation type="journal article" date="2019" name="Nat. Med.">
        <title>A library of human gut bacterial isolates paired with longitudinal multiomics data enables mechanistic microbiome research.</title>
        <authorList>
            <person name="Poyet M."/>
            <person name="Groussin M."/>
            <person name="Gibbons S.M."/>
            <person name="Avila-Pacheco J."/>
            <person name="Jiang X."/>
            <person name="Kearney S.M."/>
            <person name="Perrotta A.R."/>
            <person name="Berdy B."/>
            <person name="Zhao S."/>
            <person name="Lieberman T.D."/>
            <person name="Swanson P.K."/>
            <person name="Smith M."/>
            <person name="Roesemann S."/>
            <person name="Alexander J.E."/>
            <person name="Rich S.A."/>
            <person name="Livny J."/>
            <person name="Vlamakis H."/>
            <person name="Clish C."/>
            <person name="Bullock K."/>
            <person name="Deik A."/>
            <person name="Scott J."/>
            <person name="Pierce K.A."/>
            <person name="Xavier R.J."/>
            <person name="Alm E.J."/>
        </authorList>
    </citation>
    <scope>NUCLEOTIDE SEQUENCE [LARGE SCALE GENOMIC DNA]</scope>
    <source>
        <strain evidence="1 2">BIOML-A10</strain>
    </source>
</reference>
<organism evidence="1 2">
    <name type="scientific">Bacteroides salyersiae</name>
    <dbReference type="NCBI Taxonomy" id="291644"/>
    <lineage>
        <taxon>Bacteria</taxon>
        <taxon>Pseudomonadati</taxon>
        <taxon>Bacteroidota</taxon>
        <taxon>Bacteroidia</taxon>
        <taxon>Bacteroidales</taxon>
        <taxon>Bacteroidaceae</taxon>
        <taxon>Bacteroides</taxon>
    </lineage>
</organism>
<evidence type="ECO:0000313" key="1">
    <source>
        <dbReference type="EMBL" id="KAA3762946.1"/>
    </source>
</evidence>
<evidence type="ECO:0000313" key="2">
    <source>
        <dbReference type="Proteomes" id="UP000422221"/>
    </source>
</evidence>
<dbReference type="InterPro" id="IPR015943">
    <property type="entry name" value="WD40/YVTN_repeat-like_dom_sf"/>
</dbReference>
<dbReference type="EMBL" id="VWMK01000014">
    <property type="protein sequence ID" value="KAA3762946.1"/>
    <property type="molecule type" value="Genomic_DNA"/>
</dbReference>
<dbReference type="InterPro" id="IPR011048">
    <property type="entry name" value="Haem_d1_sf"/>
</dbReference>
<dbReference type="SUPFAM" id="SSF51004">
    <property type="entry name" value="C-terminal (heme d1) domain of cytochrome cd1-nitrite reductase"/>
    <property type="match status" value="1"/>
</dbReference>
<accession>A0A7J4XGY8</accession>
<dbReference type="PANTHER" id="PTHR47197:SF3">
    <property type="entry name" value="DIHYDRO-HEME D1 DEHYDROGENASE"/>
    <property type="match status" value="1"/>
</dbReference>
<dbReference type="AlphaFoldDB" id="A0A7J4XGY8"/>
<dbReference type="Gene3D" id="2.130.10.10">
    <property type="entry name" value="YVTN repeat-like/Quinoprotein amine dehydrogenase"/>
    <property type="match status" value="1"/>
</dbReference>
<dbReference type="PROSITE" id="PS51257">
    <property type="entry name" value="PROKAR_LIPOPROTEIN"/>
    <property type="match status" value="1"/>
</dbReference>
<protein>
    <submittedName>
        <fullName evidence="1">YncE family protein</fullName>
    </submittedName>
</protein>
<comment type="caution">
    <text evidence="1">The sequence shown here is derived from an EMBL/GenBank/DDBJ whole genome shotgun (WGS) entry which is preliminary data.</text>
</comment>
<sequence length="381" mass="43223">MKKLSFILLLSISCFLICSCRGEDEVLVRSTGTQVQAPMDIKSIAGFYLLNEGNMGSNKCTLDYMDYATGYYHKNIYAETNPSVVLELGDVGNDIQIYGEKLYAVINCSHFIEVMNKKDARHLGTIDIPNCRYITFHEGYAYVSSYAGPVQIDPNARLGYVAKVDTTTLQVVATCLVGYQPEEMVIVENRLYVANSGGYRVPNYDRTVSVIDLNTFTETKKIDVAINLHRLKADHYGNLYVSSRGDYYTVPSNLYVIDSRTDEVIDTLNVAASELYIDDDYLYLYSTEYSYINEEEWKINYALIDTRTREIITNNLITDGTEKQIKMPYGIAVHPETKEFYITDAKDYVSPGTLYCFTPEGKKKWSVTTGDIPAHFVFVHK</sequence>
<gene>
    <name evidence="1" type="ORF">F3F73_14435</name>
</gene>
<proteinExistence type="predicted"/>
<dbReference type="RefSeq" id="WP_021936034.1">
    <property type="nucleotide sequence ID" value="NZ_CP081902.1"/>
</dbReference>
<dbReference type="InterPro" id="IPR051200">
    <property type="entry name" value="Host-pathogen_enzymatic-act"/>
</dbReference>
<dbReference type="PANTHER" id="PTHR47197">
    <property type="entry name" value="PROTEIN NIRF"/>
    <property type="match status" value="1"/>
</dbReference>